<dbReference type="OrthoDB" id="9995590at2759"/>
<name>A0A7R9Q102_9ACAR</name>
<dbReference type="EMBL" id="OC859483">
    <property type="protein sequence ID" value="CAD7627634.1"/>
    <property type="molecule type" value="Genomic_DNA"/>
</dbReference>
<dbReference type="Pfam" id="PF01650">
    <property type="entry name" value="Peptidase_C13"/>
    <property type="match status" value="2"/>
</dbReference>
<reference evidence="2" key="1">
    <citation type="submission" date="2020-11" db="EMBL/GenBank/DDBJ databases">
        <authorList>
            <person name="Tran Van P."/>
        </authorList>
    </citation>
    <scope>NUCLEOTIDE SEQUENCE</scope>
</reference>
<dbReference type="PANTHER" id="PTHR12000:SF42">
    <property type="entry name" value="LEGUMAIN"/>
    <property type="match status" value="1"/>
</dbReference>
<dbReference type="GO" id="GO:0005773">
    <property type="term" value="C:vacuole"/>
    <property type="evidence" value="ECO:0007669"/>
    <property type="project" value="GOC"/>
</dbReference>
<dbReference type="Gene3D" id="3.40.50.1460">
    <property type="match status" value="2"/>
</dbReference>
<protein>
    <recommendedName>
        <fullName evidence="4">Legumain</fullName>
    </recommendedName>
</protein>
<comment type="similarity">
    <text evidence="1">Belongs to the peptidase C13 family.</text>
</comment>
<proteinExistence type="inferred from homology"/>
<keyword evidence="3" id="KW-1185">Reference proteome</keyword>
<organism evidence="2">
    <name type="scientific">Medioppia subpectinata</name>
    <dbReference type="NCBI Taxonomy" id="1979941"/>
    <lineage>
        <taxon>Eukaryota</taxon>
        <taxon>Metazoa</taxon>
        <taxon>Ecdysozoa</taxon>
        <taxon>Arthropoda</taxon>
        <taxon>Chelicerata</taxon>
        <taxon>Arachnida</taxon>
        <taxon>Acari</taxon>
        <taxon>Acariformes</taxon>
        <taxon>Sarcoptiformes</taxon>
        <taxon>Oribatida</taxon>
        <taxon>Brachypylina</taxon>
        <taxon>Oppioidea</taxon>
        <taxon>Oppiidae</taxon>
        <taxon>Medioppia</taxon>
    </lineage>
</organism>
<dbReference type="GO" id="GO:0006624">
    <property type="term" value="P:vacuolar protein processing"/>
    <property type="evidence" value="ECO:0007669"/>
    <property type="project" value="TreeGrafter"/>
</dbReference>
<dbReference type="AlphaFoldDB" id="A0A7R9Q102"/>
<accession>A0A7R9Q102</accession>
<dbReference type="Proteomes" id="UP000759131">
    <property type="component" value="Unassembled WGS sequence"/>
</dbReference>
<dbReference type="EMBL" id="CAJPIZ010004908">
    <property type="protein sequence ID" value="CAG2108064.1"/>
    <property type="molecule type" value="Genomic_DNA"/>
</dbReference>
<dbReference type="InterPro" id="IPR001096">
    <property type="entry name" value="Peptidase_C13"/>
</dbReference>
<dbReference type="PANTHER" id="PTHR12000">
    <property type="entry name" value="HEMOGLOBINASE FAMILY MEMBER"/>
    <property type="match status" value="1"/>
</dbReference>
<dbReference type="GO" id="GO:0051603">
    <property type="term" value="P:proteolysis involved in protein catabolic process"/>
    <property type="evidence" value="ECO:0007669"/>
    <property type="project" value="TreeGrafter"/>
</dbReference>
<dbReference type="PRINTS" id="PR00776">
    <property type="entry name" value="HEMOGLOBNASE"/>
</dbReference>
<evidence type="ECO:0008006" key="4">
    <source>
        <dbReference type="Google" id="ProtNLM"/>
    </source>
</evidence>
<evidence type="ECO:0000256" key="1">
    <source>
        <dbReference type="ARBA" id="ARBA00009941"/>
    </source>
</evidence>
<gene>
    <name evidence="2" type="ORF">OSB1V03_LOCUS8059</name>
</gene>
<feature type="non-terminal residue" evidence="2">
    <location>
        <position position="319"/>
    </location>
</feature>
<dbReference type="GO" id="GO:0004197">
    <property type="term" value="F:cysteine-type endopeptidase activity"/>
    <property type="evidence" value="ECO:0007669"/>
    <property type="project" value="TreeGrafter"/>
</dbReference>
<evidence type="ECO:0000313" key="3">
    <source>
        <dbReference type="Proteomes" id="UP000759131"/>
    </source>
</evidence>
<sequence length="319" mass="36100">MLCVAVNAVPFANDSQGSEFTGKTWVVLCAGWKGYYGSGYSIQANVYKAYQVFHAQGIPDENIIVMHYDDLANNKANPTPGKVVFTPNGSDVYHGVPKDYIGKDVTPKNFLSVLKGDPELVKQDMVSFPHGILYGEELVAALKSMHQNKRFAKLVFYLEACESGSMFKLLPKDINIYAITSSNATELSNECNWDESRKVYLGGYFAYRWLDDCEHFDMRQESLNTQFEHMQKLLLIDSGIPNREPHPQHPVQFGDMSITKLSASDANEVDALYNEEMLRQSVEKQYVDKHMTDYVNSIQHLLTVDSNAILNTKQELNNR</sequence>
<evidence type="ECO:0000313" key="2">
    <source>
        <dbReference type="EMBL" id="CAD7627634.1"/>
    </source>
</evidence>